<dbReference type="Gene3D" id="3.20.20.80">
    <property type="entry name" value="Glycosidases"/>
    <property type="match status" value="1"/>
</dbReference>
<keyword evidence="4" id="KW-0328">Glycosyltransferase</keyword>
<dbReference type="InterPro" id="IPR035080">
    <property type="entry name" value="Lact_bio_phlase-like_N"/>
</dbReference>
<keyword evidence="5" id="KW-1185">Reference proteome</keyword>
<sequence length="738" mass="82483">MQPFAPSGVPSRGRFTLPTEAGKDDLVLDLAAKWGADTIRDSDGTELSPSLTALGFDIFSTVLLTRADQEFVRAHPEFLIRKFFRSDPVTAESDTVVLVPMSGFDARKYRIDTLNDPATWWEVHDRSTGNKVPGSQWQFDAAAGTVTVSGIEPWHQYTVNFLVEQIWDSTSMHNHLTNGWTCDPIMSVDPWHPACYEHLMRWFDRWLEEHRATTVVRLTTLCYHFPIDSGADGKTRYFDGQGYADTVSIPALLEFEKIHGYRPTSEDFVDEGYYRNTHRVPTPRLREWMEHIHRFVVRFGRDLTDRIHGAGKKAAIFWGDHWIGMEPYLPSFQDMGIDIHINACEGGVVARRCGEAPGHQVKELRLYPYLFPDTFNDHGGQPLHDSQLFWANVRRGLLRAPVDRIGYGGYLSLADRFPEFVSQVTGLAQEFRTLIEVTKSTRSWRVPVKVGILNAWGACRSWIPMEGRDQKFAVPYSENMFLLARSYLLECLAGLPVDVAFLSFDEVIAHGIPGDLDVLINDGDAGTAQSGGHYWLQPEVVAAVRKFVHQGGGFIGVREPSAQAAMGRVFQLADVLGVDQELGQSPSQRPVAEWQENRDHFILGGEVLDLNFGVTHSYVAPVEPGVQVLATAPGGHVLASARDCGPGRAVYFAGLPATLDNYRVLLRSLVWVSRKEESLAQWFASNPKTECAWYPEVGKLVVVNNSPDAQVTTVLDGDGRAFEVSLAPYASAWFSPEN</sequence>
<keyword evidence="4" id="KW-0808">Transferase</keyword>
<proteinExistence type="predicted"/>
<organism evidence="4 5">
    <name type="scientific">Luteolibacter arcticus</name>
    <dbReference type="NCBI Taxonomy" id="1581411"/>
    <lineage>
        <taxon>Bacteria</taxon>
        <taxon>Pseudomonadati</taxon>
        <taxon>Verrucomicrobiota</taxon>
        <taxon>Verrucomicrobiia</taxon>
        <taxon>Verrucomicrobiales</taxon>
        <taxon>Verrucomicrobiaceae</taxon>
        <taxon>Luteolibacter</taxon>
    </lineage>
</organism>
<dbReference type="InterPro" id="IPR013783">
    <property type="entry name" value="Ig-like_fold"/>
</dbReference>
<dbReference type="RefSeq" id="WP_264489172.1">
    <property type="nucleotide sequence ID" value="NZ_JAPDDT010000011.1"/>
</dbReference>
<dbReference type="GO" id="GO:0050500">
    <property type="term" value="F:1,3-beta-galactosyl-N-acetylhexosamine phosphorylase activity"/>
    <property type="evidence" value="ECO:0007669"/>
    <property type="project" value="UniProtKB-EC"/>
</dbReference>
<dbReference type="Gene3D" id="3.40.50.880">
    <property type="match status" value="1"/>
</dbReference>
<dbReference type="NCBIfam" id="TIGR02336">
    <property type="entry name" value="1,3-beta-galactosyl-N-acetylhexosamine phosphorylase"/>
    <property type="match status" value="1"/>
</dbReference>
<feature type="domain" description="Lacto-N-biose phosphorylase C-terminal" evidence="3">
    <location>
        <begin position="682"/>
        <end position="734"/>
    </location>
</feature>
<protein>
    <submittedName>
        <fullName evidence="4">1,3-beta-galactosyl-N-acetylhexosamine phosphorylase</fullName>
        <ecNumber evidence="4">2.4.1.211</ecNumber>
    </submittedName>
</protein>
<comment type="caution">
    <text evidence="4">The sequence shown here is derived from an EMBL/GenBank/DDBJ whole genome shotgun (WGS) entry which is preliminary data.</text>
</comment>
<feature type="domain" description="Lacto-N-biose phosphorylase-like N-terminal TIM barrel" evidence="1">
    <location>
        <begin position="13"/>
        <end position="444"/>
    </location>
</feature>
<dbReference type="InterPro" id="IPR035356">
    <property type="entry name" value="LBP_C"/>
</dbReference>
<evidence type="ECO:0000259" key="2">
    <source>
        <dbReference type="Pfam" id="PF17385"/>
    </source>
</evidence>
<dbReference type="Gene3D" id="2.60.40.1180">
    <property type="entry name" value="Golgi alpha-mannosidase II"/>
    <property type="match status" value="1"/>
</dbReference>
<dbReference type="Gene3D" id="2.60.40.10">
    <property type="entry name" value="Immunoglobulins"/>
    <property type="match status" value="1"/>
</dbReference>
<dbReference type="InterPro" id="IPR012711">
    <property type="entry name" value="Lacto-N-biose_phosphorylase"/>
</dbReference>
<evidence type="ECO:0000259" key="3">
    <source>
        <dbReference type="Pfam" id="PF17386"/>
    </source>
</evidence>
<gene>
    <name evidence="4" type="primary">gnpA</name>
    <name evidence="4" type="ORF">OKA05_21060</name>
</gene>
<dbReference type="Proteomes" id="UP001320876">
    <property type="component" value="Unassembled WGS sequence"/>
</dbReference>
<dbReference type="InterPro" id="IPR035363">
    <property type="entry name" value="LBP_M"/>
</dbReference>
<dbReference type="SUPFAM" id="SSF52317">
    <property type="entry name" value="Class I glutamine amidotransferase-like"/>
    <property type="match status" value="1"/>
</dbReference>
<dbReference type="InterPro" id="IPR029062">
    <property type="entry name" value="Class_I_gatase-like"/>
</dbReference>
<evidence type="ECO:0000313" key="5">
    <source>
        <dbReference type="Proteomes" id="UP001320876"/>
    </source>
</evidence>
<dbReference type="EMBL" id="JAPDDT010000011">
    <property type="protein sequence ID" value="MCW1925064.1"/>
    <property type="molecule type" value="Genomic_DNA"/>
</dbReference>
<accession>A0ABT3GNH1</accession>
<name>A0ABT3GNH1_9BACT</name>
<dbReference type="Pfam" id="PF17386">
    <property type="entry name" value="LBP_C"/>
    <property type="match status" value="1"/>
</dbReference>
<dbReference type="InterPro" id="IPR013780">
    <property type="entry name" value="Glyco_hydro_b"/>
</dbReference>
<dbReference type="Pfam" id="PF09508">
    <property type="entry name" value="Lact_bio_phlase"/>
    <property type="match status" value="1"/>
</dbReference>
<feature type="domain" description="Lacto-N-biose phosphorylase central" evidence="2">
    <location>
        <begin position="449"/>
        <end position="677"/>
    </location>
</feature>
<evidence type="ECO:0000259" key="1">
    <source>
        <dbReference type="Pfam" id="PF09508"/>
    </source>
</evidence>
<dbReference type="EC" id="2.4.1.211" evidence="4"/>
<evidence type="ECO:0000313" key="4">
    <source>
        <dbReference type="EMBL" id="MCW1925064.1"/>
    </source>
</evidence>
<reference evidence="4 5" key="1">
    <citation type="submission" date="2022-10" db="EMBL/GenBank/DDBJ databases">
        <title>Luteolibacter arcticus strain CCTCC AB 2014275, whole genome shotgun sequencing project.</title>
        <authorList>
            <person name="Zhao G."/>
            <person name="Shen L."/>
        </authorList>
    </citation>
    <scope>NUCLEOTIDE SEQUENCE [LARGE SCALE GENOMIC DNA]</scope>
    <source>
        <strain evidence="4 5">CCTCC AB 2014275</strain>
    </source>
</reference>
<dbReference type="Pfam" id="PF17385">
    <property type="entry name" value="LBP_M"/>
    <property type="match status" value="1"/>
</dbReference>